<dbReference type="InterPro" id="IPR052049">
    <property type="entry name" value="Electron_transfer_protein"/>
</dbReference>
<feature type="transmembrane region" description="Helical" evidence="7">
    <location>
        <begin position="264"/>
        <end position="281"/>
    </location>
</feature>
<feature type="transmembrane region" description="Helical" evidence="7">
    <location>
        <begin position="219"/>
        <end position="244"/>
    </location>
</feature>
<dbReference type="PANTHER" id="PTHR34856:SF2">
    <property type="entry name" value="PROTEIN NRFD"/>
    <property type="match status" value="1"/>
</dbReference>
<dbReference type="Proteomes" id="UP000295023">
    <property type="component" value="Unassembled WGS sequence"/>
</dbReference>
<dbReference type="GO" id="GO:0005886">
    <property type="term" value="C:plasma membrane"/>
    <property type="evidence" value="ECO:0007669"/>
    <property type="project" value="UniProtKB-SubCell"/>
</dbReference>
<evidence type="ECO:0000256" key="6">
    <source>
        <dbReference type="ARBA" id="ARBA00023136"/>
    </source>
</evidence>
<evidence type="ECO:0000256" key="2">
    <source>
        <dbReference type="ARBA" id="ARBA00008929"/>
    </source>
</evidence>
<dbReference type="InterPro" id="IPR005614">
    <property type="entry name" value="NrfD-like"/>
</dbReference>
<sequence>MNPVVEVLNVTREAAWLPWAVQYFFLIGLSVGCFLLTLPGFALGRPAWLRLARLALIGALVCGFAAPVALLADLHQPGRFWRFYAHPNLHSWMAWGAFFIPGYVGGLCLYAWAALRPGLAAAPARVSLLGRAWRLAALPWLPRMPRLLPLAAAWTTGFAALVLLYTGMEVMVVRARPLWNTPFLPVQFAVTALAGAIGLVLVLDRLLPPRDRGMEVALNRLLALSLAATLAVGGAWLATGLLGLDAAHAAALASVAGSPEWRFAALWAGLAAAVPAALALWRPAGTGWLSGLIALHAAWMFRWTVFIGGQTVPKSGAGFYAYHLPLGHDGLLGILGTGGLCLFLLIALTALLPWEAAGPARAAAPAAAPVAPAAPGRA</sequence>
<protein>
    <submittedName>
        <fullName evidence="8">Tetrathionate reductase</fullName>
    </submittedName>
</protein>
<comment type="subcellular location">
    <subcellularLocation>
        <location evidence="1">Cell membrane</location>
        <topology evidence="1">Multi-pass membrane protein</topology>
    </subcellularLocation>
</comment>
<evidence type="ECO:0000256" key="5">
    <source>
        <dbReference type="ARBA" id="ARBA00022989"/>
    </source>
</evidence>
<keyword evidence="3" id="KW-1003">Cell membrane</keyword>
<keyword evidence="9" id="KW-1185">Reference proteome</keyword>
<evidence type="ECO:0000256" key="1">
    <source>
        <dbReference type="ARBA" id="ARBA00004651"/>
    </source>
</evidence>
<evidence type="ECO:0000256" key="4">
    <source>
        <dbReference type="ARBA" id="ARBA00022692"/>
    </source>
</evidence>
<dbReference type="RefSeq" id="WP_132292772.1">
    <property type="nucleotide sequence ID" value="NZ_SKBM01000019.1"/>
</dbReference>
<reference evidence="8 9" key="1">
    <citation type="submission" date="2019-03" db="EMBL/GenBank/DDBJ databases">
        <title>Paracraurococcus aquatilis NE82 genome sequence.</title>
        <authorList>
            <person name="Zhao Y."/>
            <person name="Du Z."/>
        </authorList>
    </citation>
    <scope>NUCLEOTIDE SEQUENCE [LARGE SCALE GENOMIC DNA]</scope>
    <source>
        <strain evidence="8 9">NE82</strain>
    </source>
</reference>
<dbReference type="OrthoDB" id="9770779at2"/>
<organism evidence="8 9">
    <name type="scientific">Roseicella aquatilis</name>
    <dbReference type="NCBI Taxonomy" id="2527868"/>
    <lineage>
        <taxon>Bacteria</taxon>
        <taxon>Pseudomonadati</taxon>
        <taxon>Pseudomonadota</taxon>
        <taxon>Alphaproteobacteria</taxon>
        <taxon>Acetobacterales</taxon>
        <taxon>Roseomonadaceae</taxon>
        <taxon>Roseicella</taxon>
    </lineage>
</organism>
<evidence type="ECO:0000313" key="9">
    <source>
        <dbReference type="Proteomes" id="UP000295023"/>
    </source>
</evidence>
<name>A0A4R4D9Y1_9PROT</name>
<feature type="transmembrane region" description="Helical" evidence="7">
    <location>
        <begin position="330"/>
        <end position="352"/>
    </location>
</feature>
<keyword evidence="4 7" id="KW-0812">Transmembrane</keyword>
<dbReference type="Pfam" id="PF03916">
    <property type="entry name" value="NrfD"/>
    <property type="match status" value="1"/>
</dbReference>
<dbReference type="AlphaFoldDB" id="A0A4R4D9Y1"/>
<feature type="transmembrane region" description="Helical" evidence="7">
    <location>
        <begin position="54"/>
        <end position="72"/>
    </location>
</feature>
<evidence type="ECO:0000256" key="7">
    <source>
        <dbReference type="SAM" id="Phobius"/>
    </source>
</evidence>
<dbReference type="EMBL" id="SKBM01000019">
    <property type="protein sequence ID" value="TCZ57308.1"/>
    <property type="molecule type" value="Genomic_DNA"/>
</dbReference>
<feature type="transmembrane region" description="Helical" evidence="7">
    <location>
        <begin position="147"/>
        <end position="166"/>
    </location>
</feature>
<evidence type="ECO:0000256" key="3">
    <source>
        <dbReference type="ARBA" id="ARBA00022475"/>
    </source>
</evidence>
<comment type="similarity">
    <text evidence="2">Belongs to the NrfD family.</text>
</comment>
<keyword evidence="5 7" id="KW-1133">Transmembrane helix</keyword>
<feature type="transmembrane region" description="Helical" evidence="7">
    <location>
        <begin position="92"/>
        <end position="115"/>
    </location>
</feature>
<feature type="transmembrane region" description="Helical" evidence="7">
    <location>
        <begin position="186"/>
        <end position="207"/>
    </location>
</feature>
<comment type="caution">
    <text evidence="8">The sequence shown here is derived from an EMBL/GenBank/DDBJ whole genome shotgun (WGS) entry which is preliminary data.</text>
</comment>
<evidence type="ECO:0000313" key="8">
    <source>
        <dbReference type="EMBL" id="TCZ57308.1"/>
    </source>
</evidence>
<feature type="transmembrane region" description="Helical" evidence="7">
    <location>
        <begin position="288"/>
        <end position="310"/>
    </location>
</feature>
<proteinExistence type="inferred from homology"/>
<keyword evidence="6 7" id="KW-0472">Membrane</keyword>
<dbReference type="Gene3D" id="1.20.1630.10">
    <property type="entry name" value="Formate dehydrogenase/DMSO reductase domain"/>
    <property type="match status" value="1"/>
</dbReference>
<feature type="transmembrane region" description="Helical" evidence="7">
    <location>
        <begin position="20"/>
        <end position="42"/>
    </location>
</feature>
<accession>A0A4R4D9Y1</accession>
<gene>
    <name evidence="8" type="ORF">EXY23_18420</name>
</gene>
<dbReference type="PANTHER" id="PTHR34856">
    <property type="entry name" value="PROTEIN NRFD"/>
    <property type="match status" value="1"/>
</dbReference>